<evidence type="ECO:0000313" key="2">
    <source>
        <dbReference type="Proteomes" id="UP000828941"/>
    </source>
</evidence>
<organism evidence="1 2">
    <name type="scientific">Bauhinia variegata</name>
    <name type="common">Purple orchid tree</name>
    <name type="synonym">Phanera variegata</name>
    <dbReference type="NCBI Taxonomy" id="167791"/>
    <lineage>
        <taxon>Eukaryota</taxon>
        <taxon>Viridiplantae</taxon>
        <taxon>Streptophyta</taxon>
        <taxon>Embryophyta</taxon>
        <taxon>Tracheophyta</taxon>
        <taxon>Spermatophyta</taxon>
        <taxon>Magnoliopsida</taxon>
        <taxon>eudicotyledons</taxon>
        <taxon>Gunneridae</taxon>
        <taxon>Pentapetalae</taxon>
        <taxon>rosids</taxon>
        <taxon>fabids</taxon>
        <taxon>Fabales</taxon>
        <taxon>Fabaceae</taxon>
        <taxon>Cercidoideae</taxon>
        <taxon>Cercideae</taxon>
        <taxon>Bauhiniinae</taxon>
        <taxon>Bauhinia</taxon>
    </lineage>
</organism>
<evidence type="ECO:0000313" key="1">
    <source>
        <dbReference type="EMBL" id="KAI4349989.1"/>
    </source>
</evidence>
<protein>
    <submittedName>
        <fullName evidence="1">Uncharacterized protein</fullName>
    </submittedName>
</protein>
<comment type="caution">
    <text evidence="1">The sequence shown here is derived from an EMBL/GenBank/DDBJ whole genome shotgun (WGS) entry which is preliminary data.</text>
</comment>
<keyword evidence="2" id="KW-1185">Reference proteome</keyword>
<name>A0ACB9PPP9_BAUVA</name>
<accession>A0ACB9PPP9</accession>
<proteinExistence type="predicted"/>
<sequence length="951" mass="105399">MADNQAEDEDDESFGDFKYVSYPNQPTYSNQMNGSTVDDDDDDWSDFITNTNQINDVLEPFPSQSPSKISRQVSEDHSHNIAPHTNKLGQIELAPRPAELEKSRWTKPQGALPLSIFGEGEDDEPAASNLAFANDADVFFNKAGDSVKKGSDSSGSFIINDIISNLYNQSPQLNSENGSISILSGAYLNAFGASFNGNSSISTVAASPPNPDANGLNSNISNLNSDSVDGYEDNDDDDDGWEFKCAEPEIQNKSHNIKVEETSQKTNQQVEATFGFGFGNSAYDFGSMLDLSNGTSHKVDEWKMGFEYSRNPILQDHTAPKLGEENKSNNTKTGLNLVNENFGVFKDAYSESETNHNSEVPKLADIYPTSEEALKYDGEGPPDPIDQSHASKESSLQSDEWDFGFNFNPPSLGEDHHISESCSNSKQDDNNQNSNITPTNTNVNSGVQLSKCRDAITKIGIQYEKSQRSSENRREALPLSIFGDETPDIDDRSVYQDFSSYAPTSSIRNSFNNPSSNLSINDLIWNLYSQPQQKASPNSTPKAMENGVHETPAVSDPSLVNREDDFNDGSWEFIGASSGNRLNSELSNAGNGFENDSLEFKDTFSGTRSQDQVSVIDHRNSPMQSSAKIESLGYVDLYCKLKDELCNAILCHLQNLKKVQIIAGVSSEDAKAKALHEEIQEFSVMLHQGEIIPKEYLSENHSPRNMCLGELLEVFEEPKFQYLESEYNLRSTLSLAEKDIVPAIELLKHAVSTLRILDMGSREDQSNYLTMWSKIACVCCRELKHGAFIWKESVQKNVHDQILSNPKGIRYFHALGEIYRVAVIVGASAKLYKPWVLSGSSDATSLFTLLNDCNAIWSDSGLEEALSSMMNQTKFEQDGILRELLESIKYIHELDEHALQSYVFSGPETCQLSALPADFIPGLKMVAWNGKHYFLTVANLWANLISSDPPK</sequence>
<dbReference type="EMBL" id="CM039429">
    <property type="protein sequence ID" value="KAI4349989.1"/>
    <property type="molecule type" value="Genomic_DNA"/>
</dbReference>
<gene>
    <name evidence="1" type="ORF">L6164_010522</name>
</gene>
<dbReference type="Proteomes" id="UP000828941">
    <property type="component" value="Chromosome 4"/>
</dbReference>
<reference evidence="1 2" key="1">
    <citation type="journal article" date="2022" name="DNA Res.">
        <title>Chromosomal-level genome assembly of the orchid tree Bauhinia variegata (Leguminosae; Cercidoideae) supports the allotetraploid origin hypothesis of Bauhinia.</title>
        <authorList>
            <person name="Zhong Y."/>
            <person name="Chen Y."/>
            <person name="Zheng D."/>
            <person name="Pang J."/>
            <person name="Liu Y."/>
            <person name="Luo S."/>
            <person name="Meng S."/>
            <person name="Qian L."/>
            <person name="Wei D."/>
            <person name="Dai S."/>
            <person name="Zhou R."/>
        </authorList>
    </citation>
    <scope>NUCLEOTIDE SEQUENCE [LARGE SCALE GENOMIC DNA]</scope>
    <source>
        <strain evidence="1">BV-YZ2020</strain>
    </source>
</reference>